<dbReference type="Pfam" id="PF22518">
    <property type="entry name" value="DUF6997"/>
    <property type="match status" value="1"/>
</dbReference>
<gene>
    <name evidence="4" type="ORF">HMPREF9020_01078</name>
</gene>
<feature type="domain" description="DUF6996" evidence="1">
    <location>
        <begin position="7"/>
        <end position="74"/>
    </location>
</feature>
<dbReference type="eggNOG" id="ENOG502Z88T">
    <property type="taxonomic scope" value="Bacteria"/>
</dbReference>
<dbReference type="RefSeq" id="WP_006293464.1">
    <property type="nucleotide sequence ID" value="NZ_GG770226.1"/>
</dbReference>
<comment type="caution">
    <text evidence="4">The sequence shown here is derived from an EMBL/GenBank/DDBJ whole genome shotgun (WGS) entry which is preliminary data.</text>
</comment>
<evidence type="ECO:0000313" key="5">
    <source>
        <dbReference type="Proteomes" id="UP000005777"/>
    </source>
</evidence>
<evidence type="ECO:0000259" key="3">
    <source>
        <dbReference type="Pfam" id="PF23871"/>
    </source>
</evidence>
<evidence type="ECO:0000259" key="1">
    <source>
        <dbReference type="Pfam" id="PF22515"/>
    </source>
</evidence>
<dbReference type="EMBL" id="ADCX01000007">
    <property type="protein sequence ID" value="EFG26007.1"/>
    <property type="molecule type" value="Genomic_DNA"/>
</dbReference>
<dbReference type="InterPro" id="IPR054265">
    <property type="entry name" value="DUF6996"/>
</dbReference>
<sequence>MPDKTEVAWNVILDKYEILAHIKKNGFYTIKASEIKKFREPRLMAKWDSSDYLTRPLKNNKLNILPISRTEYIISDFKLYETLPEPDSSVSATRISLPNYESLSVEDISSESNAINALLLSGALDDFLGRENTAETFNGRQGSGNFSFLIDSFSGFKRGIKVNGAQLEIDGGFENNSEIVIMEAKNVIHPDFLIRQLYYPYRCWRERVNKPIRLVFSQYANQIYRLFEYSFNKPNDYSSIELINTKNYTFEDLSISNYDISNAWSSVNNNLVEDRADDNTIFIQADSVGKVIALVESLSRVGSMSKEEIAEELEFTTRQSDYYSNAGKYLGLISKKNSYSELTAEGKKVASLPYKEKQLRMVQLMCKHSIFHHFVEVAMNTGDIAPVEEIQHYMYEHNTTTKGVIERRAGSVRRWLTWIFSLPKVTNAE</sequence>
<dbReference type="InterPro" id="IPR055650">
    <property type="entry name" value="DUF7226"/>
</dbReference>
<dbReference type="HOGENOM" id="CLU_656773_0_0_11"/>
<protein>
    <recommendedName>
        <fullName evidence="6">Type II restriction endonuclease</fullName>
    </recommendedName>
</protein>
<evidence type="ECO:0000313" key="4">
    <source>
        <dbReference type="EMBL" id="EFG26007.1"/>
    </source>
</evidence>
<accession>W5IGM0</accession>
<feature type="domain" description="DUF7226" evidence="3">
    <location>
        <begin position="290"/>
        <end position="423"/>
    </location>
</feature>
<evidence type="ECO:0000259" key="2">
    <source>
        <dbReference type="Pfam" id="PF22518"/>
    </source>
</evidence>
<dbReference type="Pfam" id="PF22515">
    <property type="entry name" value="DUF6996"/>
    <property type="match status" value="1"/>
</dbReference>
<keyword evidence="5" id="KW-1185">Reference proteome</keyword>
<dbReference type="InterPro" id="IPR054266">
    <property type="entry name" value="DUF6997"/>
</dbReference>
<evidence type="ECO:0008006" key="6">
    <source>
        <dbReference type="Google" id="ProtNLM"/>
    </source>
</evidence>
<organism evidence="4 5">
    <name type="scientific">Scardovia inopinata F0304</name>
    <dbReference type="NCBI Taxonomy" id="641146"/>
    <lineage>
        <taxon>Bacteria</taxon>
        <taxon>Bacillati</taxon>
        <taxon>Actinomycetota</taxon>
        <taxon>Actinomycetes</taxon>
        <taxon>Bifidobacteriales</taxon>
        <taxon>Bifidobacteriaceae</taxon>
        <taxon>Scardovia</taxon>
    </lineage>
</organism>
<dbReference type="Pfam" id="PF23871">
    <property type="entry name" value="DUF7226"/>
    <property type="match status" value="1"/>
</dbReference>
<proteinExistence type="predicted"/>
<reference evidence="4 5" key="1">
    <citation type="submission" date="2012-01" db="EMBL/GenBank/DDBJ databases">
        <title>The Genome Sequence of Scardovia inopinata F0304.</title>
        <authorList>
            <consortium name="The Broad Institute Genome Sequencing Platform"/>
            <person name="Ward D."/>
            <person name="Earl A."/>
            <person name="Feldgarden M."/>
            <person name="Gevers D."/>
            <person name="Young S."/>
            <person name="Zeng Q."/>
            <person name="Koehrsen M."/>
            <person name="Alvarado L."/>
            <person name="Berlin A.M."/>
            <person name="Borenstein D."/>
            <person name="Chapman S.B."/>
            <person name="Chen Z."/>
            <person name="Engels R."/>
            <person name="Freedman E."/>
            <person name="Gellesch M."/>
            <person name="Goldberg J."/>
            <person name="Griggs A."/>
            <person name="Gujja S."/>
            <person name="Heilman E.R."/>
            <person name="Heiman D.I."/>
            <person name="Hepburn T.A."/>
            <person name="Howarth C."/>
            <person name="Jen D."/>
            <person name="Larson L."/>
            <person name="Mehta T."/>
            <person name="Park D."/>
            <person name="Pearson M."/>
            <person name="Richards J."/>
            <person name="Roberts A."/>
            <person name="Saif S."/>
            <person name="Shea T.D."/>
            <person name="Shenoy N."/>
            <person name="Sisk P."/>
            <person name="Stolte C."/>
            <person name="Sykes S.N."/>
            <person name="Walk T."/>
            <person name="White J."/>
            <person name="Yandava C."/>
            <person name="Izard J."/>
            <person name="Baranova O.V."/>
            <person name="Blanton J.M."/>
            <person name="Tanner A.C."/>
            <person name="Dewhirst F."/>
            <person name="Haas B."/>
            <person name="Nusbaum C."/>
            <person name="Birren B."/>
        </authorList>
    </citation>
    <scope>NUCLEOTIDE SEQUENCE [LARGE SCALE GENOMIC DNA]</scope>
    <source>
        <strain evidence="4 5">F0304</strain>
    </source>
</reference>
<dbReference type="Proteomes" id="UP000005777">
    <property type="component" value="Unassembled WGS sequence"/>
</dbReference>
<name>W5IGM0_SCAIO</name>
<dbReference type="AlphaFoldDB" id="W5IGM0"/>
<feature type="domain" description="DUF6997" evidence="2">
    <location>
        <begin position="76"/>
        <end position="249"/>
    </location>
</feature>